<accession>A0A836HTF0</accession>
<evidence type="ECO:0000256" key="1">
    <source>
        <dbReference type="ARBA" id="ARBA00012797"/>
    </source>
</evidence>
<dbReference type="GeneID" id="94289196"/>
<dbReference type="InterPro" id="IPR007356">
    <property type="entry name" value="tRNA_m1G_MeTrfase_euk"/>
</dbReference>
<evidence type="ECO:0000313" key="9">
    <source>
        <dbReference type="Proteomes" id="UP000674318"/>
    </source>
</evidence>
<dbReference type="EMBL" id="JAFJZO010000030">
    <property type="protein sequence ID" value="KAG5498809.1"/>
    <property type="molecule type" value="Genomic_DNA"/>
</dbReference>
<keyword evidence="3" id="KW-0808">Transferase</keyword>
<dbReference type="RefSeq" id="XP_067755563.1">
    <property type="nucleotide sequence ID" value="XM_067899119.1"/>
</dbReference>
<dbReference type="OrthoDB" id="278300at2759"/>
<dbReference type="GO" id="GO:0052905">
    <property type="term" value="F:tRNA (guanosine(9)-N1)-methyltransferase activity"/>
    <property type="evidence" value="ECO:0007669"/>
    <property type="project" value="UniProtKB-EC"/>
</dbReference>
<keyword evidence="2" id="KW-0489">Methyltransferase</keyword>
<dbReference type="InterPro" id="IPR028564">
    <property type="entry name" value="MT_TRM10-typ"/>
</dbReference>
<dbReference type="InterPro" id="IPR038459">
    <property type="entry name" value="MT_TRM10-typ_sf"/>
</dbReference>
<evidence type="ECO:0000259" key="7">
    <source>
        <dbReference type="PROSITE" id="PS51675"/>
    </source>
</evidence>
<name>A0A836HTF0_9TRYP</name>
<keyword evidence="9" id="KW-1185">Reference proteome</keyword>
<feature type="compositionally biased region" description="Low complexity" evidence="6">
    <location>
        <begin position="1"/>
        <end position="17"/>
    </location>
</feature>
<reference evidence="8 9" key="1">
    <citation type="submission" date="2021-02" db="EMBL/GenBank/DDBJ databases">
        <title>Porcisia hertigi Genome sequencing and assembly.</title>
        <authorList>
            <person name="Almutairi H."/>
            <person name="Gatherer D."/>
        </authorList>
    </citation>
    <scope>NUCLEOTIDE SEQUENCE [LARGE SCALE GENOMIC DNA]</scope>
    <source>
        <strain evidence="8 9">C119</strain>
    </source>
</reference>
<gene>
    <name evidence="8" type="ORF">JKF63_03098</name>
</gene>
<dbReference type="EC" id="2.1.1.221" evidence="1"/>
<feature type="region of interest" description="Disordered" evidence="6">
    <location>
        <begin position="334"/>
        <end position="371"/>
    </location>
</feature>
<dbReference type="CDD" id="cd18089">
    <property type="entry name" value="SPOUT_Trm10-like"/>
    <property type="match status" value="1"/>
</dbReference>
<feature type="compositionally biased region" description="Polar residues" evidence="6">
    <location>
        <begin position="18"/>
        <end position="27"/>
    </location>
</feature>
<dbReference type="GO" id="GO:0002939">
    <property type="term" value="P:tRNA N1-guanine methylation"/>
    <property type="evidence" value="ECO:0007669"/>
    <property type="project" value="TreeGrafter"/>
</dbReference>
<protein>
    <recommendedName>
        <fullName evidence="1">tRNA (guanine(9)-N(1))-methyltransferase</fullName>
        <ecNumber evidence="1">2.1.1.221</ecNumber>
    </recommendedName>
</protein>
<evidence type="ECO:0000313" key="8">
    <source>
        <dbReference type="EMBL" id="KAG5498809.1"/>
    </source>
</evidence>
<evidence type="ECO:0000256" key="2">
    <source>
        <dbReference type="ARBA" id="ARBA00022603"/>
    </source>
</evidence>
<organism evidence="8 9">
    <name type="scientific">Porcisia hertigi</name>
    <dbReference type="NCBI Taxonomy" id="2761500"/>
    <lineage>
        <taxon>Eukaryota</taxon>
        <taxon>Discoba</taxon>
        <taxon>Euglenozoa</taxon>
        <taxon>Kinetoplastea</taxon>
        <taxon>Metakinetoplastina</taxon>
        <taxon>Trypanosomatida</taxon>
        <taxon>Trypanosomatidae</taxon>
        <taxon>Leishmaniinae</taxon>
        <taxon>Porcisia</taxon>
    </lineage>
</organism>
<dbReference type="FunFam" id="3.40.1280.30:FF:000011">
    <property type="entry name" value="tRNA (Guanine-1)-methyltransferase, putative"/>
    <property type="match status" value="1"/>
</dbReference>
<feature type="region of interest" description="Disordered" evidence="6">
    <location>
        <begin position="1"/>
        <end position="62"/>
    </location>
</feature>
<dbReference type="PROSITE" id="PS51675">
    <property type="entry name" value="SAM_MT_TRM10"/>
    <property type="match status" value="1"/>
</dbReference>
<sequence>MSEVMSSAAAAPAVASSGTPCASSVSGTPDIDEHSSNAGEFFNNGVEHSHCTSPSHRRQRKLWSEEEMRTFWHKKKLEKKMRKKALAADRQKAQQAEWEHLSDEEKAARRAEAALLHERRRQAEAALLSRCEAHLADPHVPAIVFDLSFAWCMTVANTKSTVSQVKFSYSALRTAGFPFRPVITSLMAKEASDTDHDATAQAAALQPLDGFEGFRRFPPTVTQTQHWSELFPRDQVVFLTADSPHILTSIEPDTAYIVGAFVDHNAHKGLSYASAQRHGVRTARLPIKESVELGNRCKVLTINHVVEVLIQYEQLRAAGTPDWAQAIDKALPTRRTQQVMKARQKRQRLGVMSSAGDTDGDDSSAAVEESF</sequence>
<evidence type="ECO:0000256" key="5">
    <source>
        <dbReference type="ARBA" id="ARBA00048434"/>
    </source>
</evidence>
<dbReference type="Proteomes" id="UP000674318">
    <property type="component" value="Unassembled WGS sequence"/>
</dbReference>
<dbReference type="GO" id="GO:0000049">
    <property type="term" value="F:tRNA binding"/>
    <property type="evidence" value="ECO:0007669"/>
    <property type="project" value="TreeGrafter"/>
</dbReference>
<dbReference type="PANTHER" id="PTHR13563">
    <property type="entry name" value="TRNA (GUANINE-9-) METHYLTRANSFERASE"/>
    <property type="match status" value="1"/>
</dbReference>
<dbReference type="GO" id="GO:0005634">
    <property type="term" value="C:nucleus"/>
    <property type="evidence" value="ECO:0007669"/>
    <property type="project" value="TreeGrafter"/>
</dbReference>
<evidence type="ECO:0000256" key="6">
    <source>
        <dbReference type="SAM" id="MobiDB-lite"/>
    </source>
</evidence>
<dbReference type="PANTHER" id="PTHR13563:SF13">
    <property type="entry name" value="TRNA METHYLTRANSFERASE 10 HOMOLOG A"/>
    <property type="match status" value="1"/>
</dbReference>
<comment type="catalytic activity">
    <reaction evidence="5">
        <text>guanosine(9) in tRNA + S-adenosyl-L-methionine = N(1)-methylguanosine(9) in tRNA + S-adenosyl-L-homocysteine + H(+)</text>
        <dbReference type="Rhea" id="RHEA:43156"/>
        <dbReference type="Rhea" id="RHEA-COMP:10367"/>
        <dbReference type="Rhea" id="RHEA-COMP:10368"/>
        <dbReference type="ChEBI" id="CHEBI:15378"/>
        <dbReference type="ChEBI" id="CHEBI:57856"/>
        <dbReference type="ChEBI" id="CHEBI:59789"/>
        <dbReference type="ChEBI" id="CHEBI:73542"/>
        <dbReference type="ChEBI" id="CHEBI:74269"/>
        <dbReference type="EC" id="2.1.1.221"/>
    </reaction>
</comment>
<keyword evidence="4" id="KW-0949">S-adenosyl-L-methionine</keyword>
<feature type="domain" description="SAM-dependent MTase TRM10-type" evidence="7">
    <location>
        <begin position="118"/>
        <end position="338"/>
    </location>
</feature>
<dbReference type="KEGG" id="phet:94289196"/>
<proteinExistence type="predicted"/>
<dbReference type="AlphaFoldDB" id="A0A836HTF0"/>
<comment type="caution">
    <text evidence="8">The sequence shown here is derived from an EMBL/GenBank/DDBJ whole genome shotgun (WGS) entry which is preliminary data.</text>
</comment>
<dbReference type="Gene3D" id="3.40.1280.30">
    <property type="match status" value="1"/>
</dbReference>
<evidence type="ECO:0000256" key="3">
    <source>
        <dbReference type="ARBA" id="ARBA00022679"/>
    </source>
</evidence>
<evidence type="ECO:0000256" key="4">
    <source>
        <dbReference type="ARBA" id="ARBA00022691"/>
    </source>
</evidence>